<dbReference type="Proteomes" id="UP000435649">
    <property type="component" value="Unassembled WGS sequence"/>
</dbReference>
<evidence type="ECO:0000313" key="2">
    <source>
        <dbReference type="EMBL" id="MST96610.1"/>
    </source>
</evidence>
<comment type="caution">
    <text evidence="2">The sequence shown here is derived from an EMBL/GenBank/DDBJ whole genome shotgun (WGS) entry which is preliminary data.</text>
</comment>
<accession>A0A844FZ39</accession>
<dbReference type="Gene3D" id="3.20.20.210">
    <property type="match status" value="1"/>
</dbReference>
<dbReference type="InterPro" id="IPR000257">
    <property type="entry name" value="Uroporphyrinogen_deCOase"/>
</dbReference>
<protein>
    <recommendedName>
        <fullName evidence="1">Uroporphyrinogen decarboxylase (URO-D) domain-containing protein</fullName>
    </recommendedName>
</protein>
<organism evidence="2 3">
    <name type="scientific">Victivallis lenta</name>
    <dbReference type="NCBI Taxonomy" id="2606640"/>
    <lineage>
        <taxon>Bacteria</taxon>
        <taxon>Pseudomonadati</taxon>
        <taxon>Lentisphaerota</taxon>
        <taxon>Lentisphaeria</taxon>
        <taxon>Victivallales</taxon>
        <taxon>Victivallaceae</taxon>
        <taxon>Victivallis</taxon>
    </lineage>
</organism>
<dbReference type="InterPro" id="IPR052024">
    <property type="entry name" value="Methanogen_methyltrans"/>
</dbReference>
<dbReference type="RefSeq" id="WP_154417304.1">
    <property type="nucleotide sequence ID" value="NZ_VUNS01000004.1"/>
</dbReference>
<reference evidence="2 3" key="1">
    <citation type="submission" date="2019-08" db="EMBL/GenBank/DDBJ databases">
        <title>In-depth cultivation of the pig gut microbiome towards novel bacterial diversity and tailored functional studies.</title>
        <authorList>
            <person name="Wylensek D."/>
            <person name="Hitch T.C.A."/>
            <person name="Clavel T."/>
        </authorList>
    </citation>
    <scope>NUCLEOTIDE SEQUENCE [LARGE SCALE GENOMIC DNA]</scope>
    <source>
        <strain evidence="2 3">BBE-744-WT-12</strain>
    </source>
</reference>
<name>A0A844FZ39_9BACT</name>
<evidence type="ECO:0000313" key="3">
    <source>
        <dbReference type="Proteomes" id="UP000435649"/>
    </source>
</evidence>
<dbReference type="InterPro" id="IPR038071">
    <property type="entry name" value="UROD/MetE-like_sf"/>
</dbReference>
<keyword evidence="3" id="KW-1185">Reference proteome</keyword>
<feature type="domain" description="Uroporphyrinogen decarboxylase (URO-D)" evidence="1">
    <location>
        <begin position="165"/>
        <end position="350"/>
    </location>
</feature>
<dbReference type="SUPFAM" id="SSF51726">
    <property type="entry name" value="UROD/MetE-like"/>
    <property type="match status" value="1"/>
</dbReference>
<dbReference type="Pfam" id="PF01208">
    <property type="entry name" value="URO-D"/>
    <property type="match status" value="1"/>
</dbReference>
<dbReference type="GO" id="GO:0004853">
    <property type="term" value="F:uroporphyrinogen decarboxylase activity"/>
    <property type="evidence" value="ECO:0007669"/>
    <property type="project" value="InterPro"/>
</dbReference>
<dbReference type="AlphaFoldDB" id="A0A844FZ39"/>
<sequence length="361" mass="41759">MEPLTGKERVCRQLRHLPVDRIAVMEQFWNFTIRNWVEAGKMPAGVSASEHFNLDIDLSWSFNLKVEPHKRDELVAEDEDTCTYLDGNGATLRRYKTHDSTPEHIGYRVADRAGWEEFAKPFLTPSPDRIDFEGYRRTRRICEEQGRFFCWAGVNIFESIHPLCGHENYLMGMALDPEWVLDMGRTYADMCIGMWEILFEREGLPDGVWFFEDMGFKNRPFMSPEMYRELVMPFHRRTIDFAHAHGLPVIMHSCGFVEPLLPGMVEAGIDCLQAMEVKAGMDLLRISRDYGEKIALMGGLDVRPVAANDRDGIRRELESKIPAVMRNNGFILHSDHSIPESAEYDTYRYFQDVGLKLGTYR</sequence>
<evidence type="ECO:0000259" key="1">
    <source>
        <dbReference type="Pfam" id="PF01208"/>
    </source>
</evidence>
<dbReference type="PANTHER" id="PTHR47099">
    <property type="entry name" value="METHYLCOBAMIDE:COM METHYLTRANSFERASE MTBA"/>
    <property type="match status" value="1"/>
</dbReference>
<dbReference type="PANTHER" id="PTHR47099:SF1">
    <property type="entry name" value="METHYLCOBAMIDE:COM METHYLTRANSFERASE MTBA"/>
    <property type="match status" value="1"/>
</dbReference>
<gene>
    <name evidence="2" type="ORF">FYJ85_06065</name>
</gene>
<dbReference type="EMBL" id="VUNS01000004">
    <property type="protein sequence ID" value="MST96610.1"/>
    <property type="molecule type" value="Genomic_DNA"/>
</dbReference>
<dbReference type="GO" id="GO:0006779">
    <property type="term" value="P:porphyrin-containing compound biosynthetic process"/>
    <property type="evidence" value="ECO:0007669"/>
    <property type="project" value="InterPro"/>
</dbReference>
<proteinExistence type="predicted"/>